<feature type="domain" description="Methyltransferase" evidence="6">
    <location>
        <begin position="59"/>
        <end position="147"/>
    </location>
</feature>
<comment type="caution">
    <text evidence="7">The sequence shown here is derived from an EMBL/GenBank/DDBJ whole genome shotgun (WGS) entry which is preliminary data.</text>
</comment>
<dbReference type="RefSeq" id="WP_309772649.1">
    <property type="nucleotide sequence ID" value="NZ_JAVIZC010000003.1"/>
</dbReference>
<evidence type="ECO:0000259" key="6">
    <source>
        <dbReference type="Pfam" id="PF13649"/>
    </source>
</evidence>
<evidence type="ECO:0000313" key="7">
    <source>
        <dbReference type="EMBL" id="MDR6104495.1"/>
    </source>
</evidence>
<evidence type="ECO:0000313" key="8">
    <source>
        <dbReference type="Proteomes" id="UP001255601"/>
    </source>
</evidence>
<protein>
    <submittedName>
        <fullName evidence="7">2-polyprenyl-3-methyl-5-hydroxy-6-metoxy-1, 4-benzoquinol methylase</fullName>
    </submittedName>
</protein>
<evidence type="ECO:0000256" key="5">
    <source>
        <dbReference type="ARBA" id="ARBA00047622"/>
    </source>
</evidence>
<dbReference type="SUPFAM" id="SSF53335">
    <property type="entry name" value="S-adenosyl-L-methionine-dependent methyltransferases"/>
    <property type="match status" value="1"/>
</dbReference>
<dbReference type="CDD" id="cd02440">
    <property type="entry name" value="AdoMet_MTases"/>
    <property type="match status" value="1"/>
</dbReference>
<accession>A0AAJ2BS64</accession>
<dbReference type="EMBL" id="JAVIZC010000003">
    <property type="protein sequence ID" value="MDR6104495.1"/>
    <property type="molecule type" value="Genomic_DNA"/>
</dbReference>
<keyword evidence="3" id="KW-0808">Transferase</keyword>
<dbReference type="GO" id="GO:0000234">
    <property type="term" value="F:phosphoethanolamine N-methyltransferase activity"/>
    <property type="evidence" value="ECO:0007669"/>
    <property type="project" value="UniProtKB-EC"/>
</dbReference>
<dbReference type="Gene3D" id="3.40.50.150">
    <property type="entry name" value="Vaccinia Virus protein VP39"/>
    <property type="match status" value="1"/>
</dbReference>
<proteinExistence type="predicted"/>
<dbReference type="InterPro" id="IPR029063">
    <property type="entry name" value="SAM-dependent_MTases_sf"/>
</dbReference>
<dbReference type="PANTHER" id="PTHR44307:SF2">
    <property type="entry name" value="PHOSPHOETHANOLAMINE METHYLTRANSFERASE ISOFORM X1"/>
    <property type="match status" value="1"/>
</dbReference>
<evidence type="ECO:0000256" key="3">
    <source>
        <dbReference type="ARBA" id="ARBA00022679"/>
    </source>
</evidence>
<comment type="catalytic activity">
    <reaction evidence="5">
        <text>phosphoethanolamine + S-adenosyl-L-methionine = N-methylethanolamine phosphate + S-adenosyl-L-homocysteine + H(+)</text>
        <dbReference type="Rhea" id="RHEA:20365"/>
        <dbReference type="ChEBI" id="CHEBI:15378"/>
        <dbReference type="ChEBI" id="CHEBI:57781"/>
        <dbReference type="ChEBI" id="CHEBI:57856"/>
        <dbReference type="ChEBI" id="CHEBI:58190"/>
        <dbReference type="ChEBI" id="CHEBI:59789"/>
        <dbReference type="EC" id="2.1.1.103"/>
    </reaction>
    <physiologicalReaction direction="left-to-right" evidence="5">
        <dbReference type="Rhea" id="RHEA:20366"/>
    </physiologicalReaction>
</comment>
<keyword evidence="2 7" id="KW-0489">Methyltransferase</keyword>
<evidence type="ECO:0000256" key="4">
    <source>
        <dbReference type="ARBA" id="ARBA00025707"/>
    </source>
</evidence>
<reference evidence="7" key="1">
    <citation type="submission" date="2023-08" db="EMBL/GenBank/DDBJ databases">
        <title>Functional and genomic diversity of the sorghum phyllosphere microbiome.</title>
        <authorList>
            <person name="Shade A."/>
        </authorList>
    </citation>
    <scope>NUCLEOTIDE SEQUENCE</scope>
    <source>
        <strain evidence="7">SORGH_AS_0974</strain>
    </source>
</reference>
<dbReference type="PANTHER" id="PTHR44307">
    <property type="entry name" value="PHOSPHOETHANOLAMINE METHYLTRANSFERASE"/>
    <property type="match status" value="1"/>
</dbReference>
<gene>
    <name evidence="7" type="ORF">QE369_004692</name>
</gene>
<evidence type="ECO:0000256" key="1">
    <source>
        <dbReference type="ARBA" id="ARBA00005189"/>
    </source>
</evidence>
<dbReference type="GO" id="GO:0032259">
    <property type="term" value="P:methylation"/>
    <property type="evidence" value="ECO:0007669"/>
    <property type="project" value="UniProtKB-KW"/>
</dbReference>
<dbReference type="InterPro" id="IPR041698">
    <property type="entry name" value="Methyltransf_25"/>
</dbReference>
<evidence type="ECO:0000256" key="2">
    <source>
        <dbReference type="ARBA" id="ARBA00022603"/>
    </source>
</evidence>
<comment type="pathway">
    <text evidence="1">Lipid metabolism.</text>
</comment>
<organism evidence="7 8">
    <name type="scientific">Agrobacterium larrymoorei</name>
    <dbReference type="NCBI Taxonomy" id="160699"/>
    <lineage>
        <taxon>Bacteria</taxon>
        <taxon>Pseudomonadati</taxon>
        <taxon>Pseudomonadota</taxon>
        <taxon>Alphaproteobacteria</taxon>
        <taxon>Hyphomicrobiales</taxon>
        <taxon>Rhizobiaceae</taxon>
        <taxon>Rhizobium/Agrobacterium group</taxon>
        <taxon>Agrobacterium</taxon>
    </lineage>
</organism>
<dbReference type="Proteomes" id="UP001255601">
    <property type="component" value="Unassembled WGS sequence"/>
</dbReference>
<dbReference type="AlphaFoldDB" id="A0AAJ2BS64"/>
<comment type="pathway">
    <text evidence="4">Phospholipid metabolism.</text>
</comment>
<name>A0AAJ2BS64_9HYPH</name>
<sequence>MLDKDKVKRFWDDRASTFESVAFESIANLEQDKNNLELKIDLETQKVFDWLGDVSGKSILDLGAGVGQWTFRFAARGCSKVTAVEYSAPLAEIGKKEALRQTATNVEFIVSPAEKYVATEPYDIVFISGLFVYLNDDQAEELMQNLPKACGKNTTLLLRDGTGILDRHEINDRLSEHLQSNYSATYRTRDQYVGMFAAAGFSVLRDENMFEEGNPLNKYAETRLRIYQFKPDA</sequence>
<dbReference type="Pfam" id="PF13649">
    <property type="entry name" value="Methyltransf_25"/>
    <property type="match status" value="1"/>
</dbReference>